<dbReference type="PANTHER" id="PTHR43881:SF1">
    <property type="entry name" value="GAMMA-GLUTAMYLTRANSPEPTIDASE (AFU_ORTHOLOGUE AFUA_4G13580)"/>
    <property type="match status" value="1"/>
</dbReference>
<evidence type="ECO:0000313" key="1">
    <source>
        <dbReference type="EMBL" id="GMH95288.1"/>
    </source>
</evidence>
<dbReference type="Gene3D" id="1.10.246.230">
    <property type="match status" value="1"/>
</dbReference>
<dbReference type="Proteomes" id="UP001165085">
    <property type="component" value="Unassembled WGS sequence"/>
</dbReference>
<dbReference type="InterPro" id="IPR029055">
    <property type="entry name" value="Ntn_hydrolases_N"/>
</dbReference>
<sequence length="556" mass="59772">MSEYFQTAGSSSPAPPIPYISRRSPYYARSYMACTSQTLATSVATKILQKGGNCVHASIAAAAVLAVIEPCSTGIGGDMFCLIWNDSKKSVQGLTGCGRLPTSASFSTLPSTFSITSPTRSGKFNANMVTVPGAVRGWWDLYTRYCTSTSPDCLPGTEYSMLELLKPAIDMCRDGVPISGPITANAWKDGLKGQVQQFPELYKEGECPLTVDGVNAPKMGELYKNEDLGNCLEEIGKSYSSFYTGRIAEKIVSTVQTLGGQMTLNDLSSHASEWVDPIGVDYMGKTLWEIPPPGQGVAGLIAVKNFEYVESLKDGLTSLEEKHGMIESMRVGFDVARKRIEDGAVIDAEEGLPKIKADFKFDKSMSSGAPDKTSCTVSFQTYDSYGNSTSFVNSNYMGFGTGIVPPGLGFTLQNRGAGFNFEPGGVNEYKGGKRPYHTIIPAMVTENGAFKASISNMGGFMQPQGHLQLMVNLFKHNMNAQEAVDVPRFCIRDGTFGGMVCLEPGYGEEEELKAMGHKIREGSRSLFGRAQVILKKENGVLEGGSDGRSDGSAGGF</sequence>
<dbReference type="EMBL" id="BRXY01000440">
    <property type="protein sequence ID" value="GMH95288.1"/>
    <property type="molecule type" value="Genomic_DNA"/>
</dbReference>
<dbReference type="AlphaFoldDB" id="A0A9W7BZ03"/>
<evidence type="ECO:0008006" key="3">
    <source>
        <dbReference type="Google" id="ProtNLM"/>
    </source>
</evidence>
<evidence type="ECO:0000313" key="2">
    <source>
        <dbReference type="Proteomes" id="UP001165085"/>
    </source>
</evidence>
<dbReference type="PRINTS" id="PR01210">
    <property type="entry name" value="GGTRANSPTASE"/>
</dbReference>
<organism evidence="1 2">
    <name type="scientific">Triparma strigata</name>
    <dbReference type="NCBI Taxonomy" id="1606541"/>
    <lineage>
        <taxon>Eukaryota</taxon>
        <taxon>Sar</taxon>
        <taxon>Stramenopiles</taxon>
        <taxon>Ochrophyta</taxon>
        <taxon>Bolidophyceae</taxon>
        <taxon>Parmales</taxon>
        <taxon>Triparmaceae</taxon>
        <taxon>Triparma</taxon>
    </lineage>
</organism>
<keyword evidence="2" id="KW-1185">Reference proteome</keyword>
<comment type="caution">
    <text evidence="1">The sequence shown here is derived from an EMBL/GenBank/DDBJ whole genome shotgun (WGS) entry which is preliminary data.</text>
</comment>
<dbReference type="SUPFAM" id="SSF56235">
    <property type="entry name" value="N-terminal nucleophile aminohydrolases (Ntn hydrolases)"/>
    <property type="match status" value="1"/>
</dbReference>
<gene>
    <name evidence="1" type="ORF">TrST_g7364</name>
</gene>
<dbReference type="InterPro" id="IPR043137">
    <property type="entry name" value="GGT_ssub_C"/>
</dbReference>
<dbReference type="InterPro" id="IPR052896">
    <property type="entry name" value="GGT-like_enzyme"/>
</dbReference>
<proteinExistence type="predicted"/>
<name>A0A9W7BZ03_9STRA</name>
<dbReference type="OrthoDB" id="2015213at2759"/>
<accession>A0A9W7BZ03</accession>
<protein>
    <recommendedName>
        <fullName evidence="3">Gamma-glutamyltransferase</fullName>
    </recommendedName>
</protein>
<dbReference type="Pfam" id="PF01019">
    <property type="entry name" value="G_glu_transpept"/>
    <property type="match status" value="1"/>
</dbReference>
<reference evidence="2" key="1">
    <citation type="journal article" date="2023" name="Commun. Biol.">
        <title>Genome analysis of Parmales, the sister group of diatoms, reveals the evolutionary specialization of diatoms from phago-mixotrophs to photoautotrophs.</title>
        <authorList>
            <person name="Ban H."/>
            <person name="Sato S."/>
            <person name="Yoshikawa S."/>
            <person name="Yamada K."/>
            <person name="Nakamura Y."/>
            <person name="Ichinomiya M."/>
            <person name="Sato N."/>
            <person name="Blanc-Mathieu R."/>
            <person name="Endo H."/>
            <person name="Kuwata A."/>
            <person name="Ogata H."/>
        </authorList>
    </citation>
    <scope>NUCLEOTIDE SEQUENCE [LARGE SCALE GENOMIC DNA]</scope>
    <source>
        <strain evidence="2">NIES 3701</strain>
    </source>
</reference>
<dbReference type="PANTHER" id="PTHR43881">
    <property type="entry name" value="GAMMA-GLUTAMYLTRANSPEPTIDASE (AFU_ORTHOLOGUE AFUA_4G13580)"/>
    <property type="match status" value="1"/>
</dbReference>
<dbReference type="Gene3D" id="3.60.20.40">
    <property type="match status" value="1"/>
</dbReference>